<dbReference type="SUPFAM" id="SSF53448">
    <property type="entry name" value="Nucleotide-diphospho-sugar transferases"/>
    <property type="match status" value="1"/>
</dbReference>
<proteinExistence type="predicted"/>
<dbReference type="Proteomes" id="UP000231383">
    <property type="component" value="Unassembled WGS sequence"/>
</dbReference>
<dbReference type="InterPro" id="IPR029044">
    <property type="entry name" value="Nucleotide-diphossugar_trans"/>
</dbReference>
<dbReference type="PANTHER" id="PTHR43179">
    <property type="entry name" value="RHAMNOSYLTRANSFERASE WBBL"/>
    <property type="match status" value="1"/>
</dbReference>
<dbReference type="Pfam" id="PF00535">
    <property type="entry name" value="Glycos_transf_2"/>
    <property type="match status" value="1"/>
</dbReference>
<feature type="domain" description="Glycosyltransferase 2-like" evidence="1">
    <location>
        <begin position="5"/>
        <end position="158"/>
    </location>
</feature>
<reference evidence="3" key="1">
    <citation type="submission" date="2017-09" db="EMBL/GenBank/DDBJ databases">
        <title>Depth-based differentiation of microbial function through sediment-hosted aquifers and enrichment of novel symbionts in the deep terrestrial subsurface.</title>
        <authorList>
            <person name="Probst A.J."/>
            <person name="Ladd B."/>
            <person name="Jarett J.K."/>
            <person name="Geller-Mcgrath D.E."/>
            <person name="Sieber C.M.K."/>
            <person name="Emerson J.B."/>
            <person name="Anantharaman K."/>
            <person name="Thomas B.C."/>
            <person name="Malmstrom R."/>
            <person name="Stieglmeier M."/>
            <person name="Klingl A."/>
            <person name="Woyke T."/>
            <person name="Ryan C.M."/>
            <person name="Banfield J.F."/>
        </authorList>
    </citation>
    <scope>NUCLEOTIDE SEQUENCE [LARGE SCALE GENOMIC DNA]</scope>
</reference>
<keyword evidence="2" id="KW-0808">Transferase</keyword>
<dbReference type="GO" id="GO:0016740">
    <property type="term" value="F:transferase activity"/>
    <property type="evidence" value="ECO:0007669"/>
    <property type="project" value="UniProtKB-KW"/>
</dbReference>
<accession>A0A2M8EXJ6</accession>
<comment type="caution">
    <text evidence="2">The sequence shown here is derived from an EMBL/GenBank/DDBJ whole genome shotgun (WGS) entry which is preliminary data.</text>
</comment>
<dbReference type="CDD" id="cd04186">
    <property type="entry name" value="GT_2_like_c"/>
    <property type="match status" value="1"/>
</dbReference>
<dbReference type="Gene3D" id="3.90.550.10">
    <property type="entry name" value="Spore Coat Polysaccharide Biosynthesis Protein SpsA, Chain A"/>
    <property type="match status" value="1"/>
</dbReference>
<dbReference type="InterPro" id="IPR001173">
    <property type="entry name" value="Glyco_trans_2-like"/>
</dbReference>
<name>A0A2M8EXJ6_9BACT</name>
<evidence type="ECO:0000313" key="2">
    <source>
        <dbReference type="EMBL" id="PJC30778.1"/>
    </source>
</evidence>
<gene>
    <name evidence="2" type="ORF">CO051_05125</name>
</gene>
<protein>
    <submittedName>
        <fullName evidence="2">Glycosyl transferase family 2</fullName>
    </submittedName>
</protein>
<evidence type="ECO:0000313" key="3">
    <source>
        <dbReference type="Proteomes" id="UP000231383"/>
    </source>
</evidence>
<dbReference type="AlphaFoldDB" id="A0A2M8EXJ6"/>
<organism evidence="2 3">
    <name type="scientific">Candidatus Roizmanbacteria bacterium CG_4_9_14_0_2_um_filter_39_13</name>
    <dbReference type="NCBI Taxonomy" id="1974839"/>
    <lineage>
        <taxon>Bacteria</taxon>
        <taxon>Candidatus Roizmaniibacteriota</taxon>
    </lineage>
</organism>
<evidence type="ECO:0000259" key="1">
    <source>
        <dbReference type="Pfam" id="PF00535"/>
    </source>
</evidence>
<dbReference type="EMBL" id="PFSC01000127">
    <property type="protein sequence ID" value="PJC30778.1"/>
    <property type="molecule type" value="Genomic_DNA"/>
</dbReference>
<sequence length="294" mass="34105">MKKLSVIILSYNTKDITKDCLDKLSHSLAGASFQTEIIIVDNASEDGSKDMIISMKKAISSKKIDVITIFNQQNEGFPKGNNQGLHNASGKYILFLNSDVMIDSLRWDTLLDYMDTNKNIGALTVRVELPSKKIDPASHRGFPTVWNSFCYFSKLEKITQLISPFQKYFGGYHLTHLDLKSIHEIDSPSGAFYLCQKTVLDKLQGFDEIFFMYGEDLDLSYRIKELGHSIVYYPNEKVKHLKYQSGLKNKTAQKRTLRYFYDSMWIFYKKHYESKNLWLVNQLVYFFIKLKSNL</sequence>
<dbReference type="PANTHER" id="PTHR43179:SF7">
    <property type="entry name" value="RHAMNOSYLTRANSFERASE WBBL"/>
    <property type="match status" value="1"/>
</dbReference>